<dbReference type="InParanoid" id="K2RA45"/>
<dbReference type="HOGENOM" id="CLU_039076_2_0_1"/>
<dbReference type="AlphaFoldDB" id="K2RA45"/>
<dbReference type="InterPro" id="IPR046366">
    <property type="entry name" value="MPAB"/>
</dbReference>
<proteinExistence type="predicted"/>
<name>K2RA45_MACPH</name>
<reference evidence="2 3" key="1">
    <citation type="journal article" date="2012" name="BMC Genomics">
        <title>Tools to kill: Genome of one of the most destructive plant pathogenic fungi Macrophomina phaseolina.</title>
        <authorList>
            <person name="Islam M.S."/>
            <person name="Haque M.S."/>
            <person name="Islam M.M."/>
            <person name="Emdad E.M."/>
            <person name="Halim A."/>
            <person name="Hossen Q.M.M."/>
            <person name="Hossain M.Z."/>
            <person name="Ahmed B."/>
            <person name="Rahim S."/>
            <person name="Rahman M.S."/>
            <person name="Alam M.M."/>
            <person name="Hou S."/>
            <person name="Wan X."/>
            <person name="Saito J.A."/>
            <person name="Alam M."/>
        </authorList>
    </citation>
    <scope>NUCLEOTIDE SEQUENCE [LARGE SCALE GENOMIC DNA]</scope>
    <source>
        <strain evidence="2 3">MS6</strain>
    </source>
</reference>
<protein>
    <recommendedName>
        <fullName evidence="4">ER-bound oxygenase mpaB/mpaB'/Rubber oxygenase catalytic domain-containing protein</fullName>
    </recommendedName>
</protein>
<dbReference type="STRING" id="1126212.K2RA45"/>
<gene>
    <name evidence="2" type="ORF">MPH_03224</name>
</gene>
<evidence type="ECO:0008006" key="4">
    <source>
        <dbReference type="Google" id="ProtNLM"/>
    </source>
</evidence>
<accession>K2RA45</accession>
<dbReference type="GO" id="GO:0016491">
    <property type="term" value="F:oxidoreductase activity"/>
    <property type="evidence" value="ECO:0007669"/>
    <property type="project" value="InterPro"/>
</dbReference>
<dbReference type="VEuPathDB" id="FungiDB:MPH_03224"/>
<comment type="caution">
    <text evidence="2">The sequence shown here is derived from an EMBL/GenBank/DDBJ whole genome shotgun (WGS) entry which is preliminary data.</text>
</comment>
<evidence type="ECO:0000256" key="1">
    <source>
        <dbReference type="SAM" id="MobiDB-lite"/>
    </source>
</evidence>
<sequence length="527" mass="60523">MRLHQMNAAGQSSSDARSTVVSSSANSTNPFAYHKALAQEHHKKLGGSVFQVARRYFELVWLQLNCQQIPTDSGHPLRHAKTIHERHEGTSDSMGFEEVFRPLSFALDAAALRKGVLSFAQDHPKLAIGGSALLAYTLLCRALRYQRMRRMRSKYSYRTWDDMAQMTNEEAYEIQKELMQREFPFTMNKALQFALFRTYGIPTISKLLVQTKQLSDVRYAPRRYTDTEVLIQDFIGNAPQSERANGAIARMNYLHSLYRNSGKISNDDLLYTLALFALEPKNWVNRYEWRKLSELEICAIGTFWKSIGDAMEISYEALPGSKNGWKNGIQWFEEVEEWSTAYEKQCMVPHPDNKKTADETTAMLLYDAPKSLHPAGFKVVSALMDDRLRKAMMYPEPPAGLITAIDVAFKIRAFLLRHFALPRPSFMRHQKMSDEPNKDGRYHQLEYDVDPWYVEASFSNRWALRSWFKWMVGKPYPGSPGFKAEGYVLEEVGPKSLEGKGMEYFVQTKERLMNQSRGGCPFAITKA</sequence>
<dbReference type="OrthoDB" id="545169at2759"/>
<dbReference type="eggNOG" id="ENOG502S1KN">
    <property type="taxonomic scope" value="Eukaryota"/>
</dbReference>
<dbReference type="PANTHER" id="PTHR36124:SF1">
    <property type="entry name" value="ER-BOUND OXYGENASE MPAB_MPAB'_RUBBER OXYGENASE CATALYTIC DOMAIN-CONTAINING PROTEIN"/>
    <property type="match status" value="1"/>
</dbReference>
<evidence type="ECO:0000313" key="2">
    <source>
        <dbReference type="EMBL" id="EKG19361.1"/>
    </source>
</evidence>
<evidence type="ECO:0000313" key="3">
    <source>
        <dbReference type="Proteomes" id="UP000007129"/>
    </source>
</evidence>
<feature type="compositionally biased region" description="Low complexity" evidence="1">
    <location>
        <begin position="12"/>
        <end position="23"/>
    </location>
</feature>
<dbReference type="EMBL" id="AHHD01000163">
    <property type="protein sequence ID" value="EKG19361.1"/>
    <property type="molecule type" value="Genomic_DNA"/>
</dbReference>
<dbReference type="PANTHER" id="PTHR36124">
    <property type="match status" value="1"/>
</dbReference>
<organism evidence="2 3">
    <name type="scientific">Macrophomina phaseolina (strain MS6)</name>
    <name type="common">Charcoal rot fungus</name>
    <dbReference type="NCBI Taxonomy" id="1126212"/>
    <lineage>
        <taxon>Eukaryota</taxon>
        <taxon>Fungi</taxon>
        <taxon>Dikarya</taxon>
        <taxon>Ascomycota</taxon>
        <taxon>Pezizomycotina</taxon>
        <taxon>Dothideomycetes</taxon>
        <taxon>Dothideomycetes incertae sedis</taxon>
        <taxon>Botryosphaeriales</taxon>
        <taxon>Botryosphaeriaceae</taxon>
        <taxon>Macrophomina</taxon>
    </lineage>
</organism>
<dbReference type="Proteomes" id="UP000007129">
    <property type="component" value="Unassembled WGS sequence"/>
</dbReference>
<feature type="region of interest" description="Disordered" evidence="1">
    <location>
        <begin position="1"/>
        <end position="23"/>
    </location>
</feature>